<sequence>MKKKSEILIELEENYKEMTNLCDKQILTVGDAERFMARYFNVIRKFEQLVESRDKWRAKYEAEKGRS</sequence>
<accession>A0A0F9SRV3</accession>
<dbReference type="AlphaFoldDB" id="A0A0F9SRV3"/>
<proteinExistence type="predicted"/>
<dbReference type="EMBL" id="LAZR01000422">
    <property type="protein sequence ID" value="KKN69644.1"/>
    <property type="molecule type" value="Genomic_DNA"/>
</dbReference>
<reference evidence="1" key="1">
    <citation type="journal article" date="2015" name="Nature">
        <title>Complex archaea that bridge the gap between prokaryotes and eukaryotes.</title>
        <authorList>
            <person name="Spang A."/>
            <person name="Saw J.H."/>
            <person name="Jorgensen S.L."/>
            <person name="Zaremba-Niedzwiedzka K."/>
            <person name="Martijn J."/>
            <person name="Lind A.E."/>
            <person name="van Eijk R."/>
            <person name="Schleper C."/>
            <person name="Guy L."/>
            <person name="Ettema T.J."/>
        </authorList>
    </citation>
    <scope>NUCLEOTIDE SEQUENCE</scope>
</reference>
<gene>
    <name evidence="1" type="ORF">LCGC14_0439470</name>
</gene>
<name>A0A0F9SRV3_9ZZZZ</name>
<evidence type="ECO:0000313" key="1">
    <source>
        <dbReference type="EMBL" id="KKN69644.1"/>
    </source>
</evidence>
<organism evidence="1">
    <name type="scientific">marine sediment metagenome</name>
    <dbReference type="NCBI Taxonomy" id="412755"/>
    <lineage>
        <taxon>unclassified sequences</taxon>
        <taxon>metagenomes</taxon>
        <taxon>ecological metagenomes</taxon>
    </lineage>
</organism>
<protein>
    <submittedName>
        <fullName evidence="1">Uncharacterized protein</fullName>
    </submittedName>
</protein>
<comment type="caution">
    <text evidence="1">The sequence shown here is derived from an EMBL/GenBank/DDBJ whole genome shotgun (WGS) entry which is preliminary data.</text>
</comment>